<dbReference type="InterPro" id="IPR007829">
    <property type="entry name" value="TM2"/>
</dbReference>
<evidence type="ECO:0000313" key="7">
    <source>
        <dbReference type="EMBL" id="QIH24040.1"/>
    </source>
</evidence>
<keyword evidence="3 5" id="KW-1133">Transmembrane helix</keyword>
<organism evidence="7 8">
    <name type="scientific">Lactobacillus iners</name>
    <dbReference type="NCBI Taxonomy" id="147802"/>
    <lineage>
        <taxon>Bacteria</taxon>
        <taxon>Bacillati</taxon>
        <taxon>Bacillota</taxon>
        <taxon>Bacilli</taxon>
        <taxon>Lactobacillales</taxon>
        <taxon>Lactobacillaceae</taxon>
        <taxon>Lactobacillus</taxon>
    </lineage>
</organism>
<evidence type="ECO:0000259" key="6">
    <source>
        <dbReference type="Pfam" id="PF05154"/>
    </source>
</evidence>
<evidence type="ECO:0000256" key="5">
    <source>
        <dbReference type="SAM" id="Phobius"/>
    </source>
</evidence>
<sequence>MAKVLKTNINKTTIGLDNGSIEEVDTASLDFIPQVDDELEVYKTGDEIIVRKCNKEQFYHNGRRVNKLVYALLAIFLGSFGIHKFYAGRMVGIVYILFFWTCIPGLIGFIEGIAALVKEADSDGNIYL</sequence>
<dbReference type="EMBL" id="CP049228">
    <property type="protein sequence ID" value="QIH24040.1"/>
    <property type="molecule type" value="Genomic_DNA"/>
</dbReference>
<feature type="transmembrane region" description="Helical" evidence="5">
    <location>
        <begin position="68"/>
        <end position="87"/>
    </location>
</feature>
<dbReference type="RefSeq" id="WP_006730248.1">
    <property type="nucleotide sequence ID" value="NZ_CP049223.1"/>
</dbReference>
<evidence type="ECO:0000256" key="3">
    <source>
        <dbReference type="ARBA" id="ARBA00022989"/>
    </source>
</evidence>
<accession>A0A6G7B9F0</accession>
<evidence type="ECO:0000256" key="4">
    <source>
        <dbReference type="ARBA" id="ARBA00023136"/>
    </source>
</evidence>
<dbReference type="Proteomes" id="UP000501676">
    <property type="component" value="Chromosome"/>
</dbReference>
<reference evidence="7 8" key="1">
    <citation type="submission" date="2020-02" db="EMBL/GenBank/DDBJ databases">
        <title>Complete genome sequences of six Lactobacillus iners strains isolated from the human vagina.</title>
        <authorList>
            <person name="France M.T."/>
            <person name="Rutt L."/>
            <person name="Narina S."/>
            <person name="Arbaugh S."/>
            <person name="Humphrys M.S."/>
            <person name="Ma B."/>
            <person name="Hayward M.R."/>
            <person name="Relman D."/>
            <person name="Kwon D.S."/>
            <person name="Ravel J."/>
        </authorList>
    </citation>
    <scope>NUCLEOTIDE SEQUENCE [LARGE SCALE GENOMIC DNA]</scope>
    <source>
        <strain evidence="7 8">C0210C1</strain>
    </source>
</reference>
<dbReference type="Pfam" id="PF05154">
    <property type="entry name" value="TM2"/>
    <property type="match status" value="1"/>
</dbReference>
<evidence type="ECO:0000313" key="8">
    <source>
        <dbReference type="Proteomes" id="UP000501676"/>
    </source>
</evidence>
<proteinExistence type="predicted"/>
<evidence type="ECO:0000256" key="1">
    <source>
        <dbReference type="ARBA" id="ARBA00004141"/>
    </source>
</evidence>
<keyword evidence="2 5" id="KW-0812">Transmembrane</keyword>
<protein>
    <submittedName>
        <fullName evidence="7">TM2 domain-containing protein</fullName>
    </submittedName>
</protein>
<name>A0A6G7B9F0_9LACO</name>
<gene>
    <name evidence="7" type="ORF">G6Z83_04950</name>
</gene>
<feature type="transmembrane region" description="Helical" evidence="5">
    <location>
        <begin position="93"/>
        <end position="117"/>
    </location>
</feature>
<feature type="domain" description="TM2" evidence="6">
    <location>
        <begin position="64"/>
        <end position="113"/>
    </location>
</feature>
<keyword evidence="4 5" id="KW-0472">Membrane</keyword>
<dbReference type="AlphaFoldDB" id="A0A6G7B9F0"/>
<evidence type="ECO:0000256" key="2">
    <source>
        <dbReference type="ARBA" id="ARBA00022692"/>
    </source>
</evidence>
<comment type="subcellular location">
    <subcellularLocation>
        <location evidence="1">Membrane</location>
        <topology evidence="1">Multi-pass membrane protein</topology>
    </subcellularLocation>
</comment>
<dbReference type="GO" id="GO:0016020">
    <property type="term" value="C:membrane"/>
    <property type="evidence" value="ECO:0007669"/>
    <property type="project" value="UniProtKB-SubCell"/>
</dbReference>